<sequence length="582" mass="66706">MTHPNLSSMHSIILKNSRKFAAGHSALIESLGTLYTVLGQHEKVLLLQAVCPHVTFRRLNASGFRVTQGAYSHAKARRGGREQLVLPRRQGPPPSKQHIDIMANQQAREFLEENSTPSCETQVRQRASKQKQRALNDDIFRIPVHGHDDDDTDSLSEFSDAEIMTEPSSPDLFHNFVSPDVLSVALGGHTQSPSSQAFHQNVVSPTVLNLTIQNPHPTPPLIQPPEPRLIQTTKKELYNQMRAQNLITCSYSTFTKQTKHLKRAKRRTDVCQYCEAGKKLERKKQTYEAQDRELTDGELADLNLYHQHKASVAQQRQFYHDTIESLDDHSVLFLMDFKENWKLPIANTQIGREFYESTQCSHLCIIAYTKVSGQLVKHYYNFLSPILSHDARFVVECLKPLMQNDLFRQKRNVHIFTDSGPHFRNKHLLGFAFHPNNPTTRRKGIKVSFFSECHGKNECDSEFGLCTRLVRDHLGDRRLESTDQLLEFFNHTVNRNIIDENHLFVRHTPSPDTELFFTVTLKSLKECLTYERRDGDIFGAYVGQQAVGCSMKRKVLSKTHEVWAGERVTFERPAQDQTSHVT</sequence>
<gene>
    <name evidence="1" type="ORF">BLNAU_20247</name>
</gene>
<reference evidence="1 2" key="1">
    <citation type="journal article" date="2022" name="bioRxiv">
        <title>Genomics of Preaxostyla Flagellates Illuminates Evolutionary Transitions and the Path Towards Mitochondrial Loss.</title>
        <authorList>
            <person name="Novak L.V.F."/>
            <person name="Treitli S.C."/>
            <person name="Pyrih J."/>
            <person name="Halakuc P."/>
            <person name="Pipaliya S.V."/>
            <person name="Vacek V."/>
            <person name="Brzon O."/>
            <person name="Soukal P."/>
            <person name="Eme L."/>
            <person name="Dacks J.B."/>
            <person name="Karnkowska A."/>
            <person name="Elias M."/>
            <person name="Hampl V."/>
        </authorList>
    </citation>
    <scope>NUCLEOTIDE SEQUENCE [LARGE SCALE GENOMIC DNA]</scope>
    <source>
        <strain evidence="1">NAU3</strain>
        <tissue evidence="1">Gut</tissue>
    </source>
</reference>
<proteinExistence type="predicted"/>
<evidence type="ECO:0008006" key="3">
    <source>
        <dbReference type="Google" id="ProtNLM"/>
    </source>
</evidence>
<organism evidence="1 2">
    <name type="scientific">Blattamonas nauphoetae</name>
    <dbReference type="NCBI Taxonomy" id="2049346"/>
    <lineage>
        <taxon>Eukaryota</taxon>
        <taxon>Metamonada</taxon>
        <taxon>Preaxostyla</taxon>
        <taxon>Oxymonadida</taxon>
        <taxon>Blattamonas</taxon>
    </lineage>
</organism>
<evidence type="ECO:0000313" key="2">
    <source>
        <dbReference type="Proteomes" id="UP001281761"/>
    </source>
</evidence>
<accession>A0ABQ9WZV3</accession>
<name>A0ABQ9WZV3_9EUKA</name>
<protein>
    <recommendedName>
        <fullName evidence="3">Integrase catalytic domain-containing protein</fullName>
    </recommendedName>
</protein>
<dbReference type="PANTHER" id="PTHR46601:SF1">
    <property type="entry name" value="ADF-H DOMAIN-CONTAINING PROTEIN"/>
    <property type="match status" value="1"/>
</dbReference>
<evidence type="ECO:0000313" key="1">
    <source>
        <dbReference type="EMBL" id="KAK2944848.1"/>
    </source>
</evidence>
<dbReference type="PANTHER" id="PTHR46601">
    <property type="entry name" value="ULP_PROTEASE DOMAIN-CONTAINING PROTEIN"/>
    <property type="match status" value="1"/>
</dbReference>
<dbReference type="Proteomes" id="UP001281761">
    <property type="component" value="Unassembled WGS sequence"/>
</dbReference>
<dbReference type="EMBL" id="JARBJD010000282">
    <property type="protein sequence ID" value="KAK2944848.1"/>
    <property type="molecule type" value="Genomic_DNA"/>
</dbReference>
<comment type="caution">
    <text evidence="1">The sequence shown here is derived from an EMBL/GenBank/DDBJ whole genome shotgun (WGS) entry which is preliminary data.</text>
</comment>
<keyword evidence="2" id="KW-1185">Reference proteome</keyword>